<name>A0ACC1IN46_9FUNG</name>
<dbReference type="EMBL" id="JANBPG010000342">
    <property type="protein sequence ID" value="KAJ1897354.1"/>
    <property type="molecule type" value="Genomic_DNA"/>
</dbReference>
<protein>
    <submittedName>
        <fullName evidence="1">Uncharacterized protein</fullName>
    </submittedName>
</protein>
<accession>A0ACC1IN46</accession>
<comment type="caution">
    <text evidence="1">The sequence shown here is derived from an EMBL/GenBank/DDBJ whole genome shotgun (WGS) entry which is preliminary data.</text>
</comment>
<keyword evidence="2" id="KW-1185">Reference proteome</keyword>
<evidence type="ECO:0000313" key="1">
    <source>
        <dbReference type="EMBL" id="KAJ1897354.1"/>
    </source>
</evidence>
<evidence type="ECO:0000313" key="2">
    <source>
        <dbReference type="Proteomes" id="UP001150581"/>
    </source>
</evidence>
<reference evidence="1" key="1">
    <citation type="submission" date="2022-07" db="EMBL/GenBank/DDBJ databases">
        <title>Phylogenomic reconstructions and comparative analyses of Kickxellomycotina fungi.</title>
        <authorList>
            <person name="Reynolds N.K."/>
            <person name="Stajich J.E."/>
            <person name="Barry K."/>
            <person name="Grigoriev I.V."/>
            <person name="Crous P."/>
            <person name="Smith M.E."/>
        </authorList>
    </citation>
    <scope>NUCLEOTIDE SEQUENCE</scope>
    <source>
        <strain evidence="1">Benny 63K</strain>
    </source>
</reference>
<sequence length="543" mass="61376">MHSFDSIPEDIIRAILAYAIRPATARTASSWTLAHPLALVCRRWRALALAMLYKNAFIRCEVGFKKGKCVFQRNEAWRTNVNCISALGHGHLVKELVIGIDTYVNLLMVLQQVIGLLNLHSVPEWPQLTAISIDVDFIERSLDDNFINEPVTALSDIALMAEGFFQSLPFISSIKTMTRDSGLGTFSNNLIDVYGEKLRRICCDAPLALTMPQFSSQLTHLEITVDIPETHALPLVCTDSLLDLHLLDVPITFNWEHFEDANALTDTISFDRLVSLQIDFRPCVSYTADDVYNAQAQSSTFKTKLHFPSLRQLRISDCLPYSGILREAVFPSCLESVHISGEPVCVQLFTRYIPSAINEFRAMLYHYSENSFEEVYQLTNYLFGEECVATRSVLELDICTALLDVNQISWVNITDLLLHNMHFSALVELVVRLPALICINAYGLEFEQDTVTAAESEMQSPNHVAPFNTRLREMSLVHYPPRGTSDPGFIMLACYLAVRVTSLEVLALSEEYLPKCRVLFRTLGITYPHIQNVLIRDTVQNIW</sequence>
<organism evidence="1 2">
    <name type="scientific">Kickxella alabastrina</name>
    <dbReference type="NCBI Taxonomy" id="61397"/>
    <lineage>
        <taxon>Eukaryota</taxon>
        <taxon>Fungi</taxon>
        <taxon>Fungi incertae sedis</taxon>
        <taxon>Zoopagomycota</taxon>
        <taxon>Kickxellomycotina</taxon>
        <taxon>Kickxellomycetes</taxon>
        <taxon>Kickxellales</taxon>
        <taxon>Kickxellaceae</taxon>
        <taxon>Kickxella</taxon>
    </lineage>
</organism>
<gene>
    <name evidence="1" type="ORF">LPJ66_003420</name>
</gene>
<dbReference type="Proteomes" id="UP001150581">
    <property type="component" value="Unassembled WGS sequence"/>
</dbReference>
<proteinExistence type="predicted"/>